<dbReference type="OrthoDB" id="5581259at2759"/>
<dbReference type="AlphaFoldDB" id="A0A0J9XID1"/>
<evidence type="ECO:0000256" key="6">
    <source>
        <dbReference type="SAM" id="MobiDB-lite"/>
    </source>
</evidence>
<keyword evidence="9" id="KW-1185">Reference proteome</keyword>
<keyword evidence="5 7" id="KW-0472">Membrane</keyword>
<dbReference type="PANTHER" id="PTHR12703:SF4">
    <property type="entry name" value="TRANSMEMBRANE PROTEIN 33"/>
    <property type="match status" value="1"/>
</dbReference>
<sequence length="463" mass="49713">MSSVPPVSKPSDDVTPADKSAPVDAIRTVAQLAHTLRFYWYIGHLLVLIGSVNYLLSFLGIFRAYGFIWYRTAYVAALGSYGISVFETYYEAKHGGTAPVSVLRDENLQYFVVVSLWLFTSPVVGSLVPFAIFALLHTLGYASQYLLPALGYPETTGLRPKINEFSRRHNAALVYVAATAELFLLVRLALNLFLFRGFIKFIIYALFFRVRYETSRYNRQAVVTWERKVDGWIGGAPPPVKDGWVSFKKALGGLPVLTGASSISGLEKTAETKTSTSDVGKTTGIDSAKTPGSSGNATGASTGVSGNLRSKIETGLHEAENTTSATSSSFEKPSISTFDKPATTTQTNPLGSTFDKPATTSQTNPLGSTFDKPATTSQTNPLGSTFDKPATTSQTIPLGSTLDKPSLDTPHLGQSFDSSLGGALDSEIGKASDKPFANLDKPAVDAKVQEIVDHGADSFNKIK</sequence>
<dbReference type="InterPro" id="IPR051645">
    <property type="entry name" value="PER33/POM33_regulator"/>
</dbReference>
<feature type="transmembrane region" description="Helical" evidence="7">
    <location>
        <begin position="169"/>
        <end position="186"/>
    </location>
</feature>
<dbReference type="GO" id="GO:0071786">
    <property type="term" value="P:endoplasmic reticulum tubular network organization"/>
    <property type="evidence" value="ECO:0007669"/>
    <property type="project" value="TreeGrafter"/>
</dbReference>
<accession>A0A0J9XID1</accession>
<feature type="compositionally biased region" description="Polar residues" evidence="6">
    <location>
        <begin position="358"/>
        <end position="367"/>
    </location>
</feature>
<dbReference type="InterPro" id="IPR005344">
    <property type="entry name" value="TMEM33/Pom33"/>
</dbReference>
<evidence type="ECO:0000313" key="9">
    <source>
        <dbReference type="Proteomes" id="UP000242525"/>
    </source>
</evidence>
<comment type="caution">
    <text evidence="8">The sequence shown here is derived from an EMBL/GenBank/DDBJ whole genome shotgun (WGS) entry which is preliminary data.</text>
</comment>
<reference evidence="8" key="1">
    <citation type="submission" date="2014-03" db="EMBL/GenBank/DDBJ databases">
        <authorList>
            <person name="Casaregola S."/>
        </authorList>
    </citation>
    <scope>NUCLEOTIDE SEQUENCE [LARGE SCALE GENOMIC DNA]</scope>
    <source>
        <strain evidence="8">CLIB 918</strain>
    </source>
</reference>
<evidence type="ECO:0000256" key="2">
    <source>
        <dbReference type="ARBA" id="ARBA00007322"/>
    </source>
</evidence>
<feature type="compositionally biased region" description="Low complexity" evidence="6">
    <location>
        <begin position="292"/>
        <end position="306"/>
    </location>
</feature>
<feature type="region of interest" description="Disordered" evidence="6">
    <location>
        <begin position="267"/>
        <end position="421"/>
    </location>
</feature>
<feature type="transmembrane region" description="Helical" evidence="7">
    <location>
        <begin position="38"/>
        <end position="56"/>
    </location>
</feature>
<keyword evidence="3 7" id="KW-0812">Transmembrane</keyword>
<protein>
    <submittedName>
        <fullName evidence="8">Similar to Saccharomyces cerevisiae YLL023C POM33 Transmembrane nucleoporin involved in nuclear pore complex (NPC) distribution, assembly or stabilization</fullName>
    </submittedName>
</protein>
<evidence type="ECO:0000256" key="4">
    <source>
        <dbReference type="ARBA" id="ARBA00022989"/>
    </source>
</evidence>
<comment type="subcellular location">
    <subcellularLocation>
        <location evidence="1">Membrane</location>
        <topology evidence="1">Multi-pass membrane protein</topology>
    </subcellularLocation>
</comment>
<evidence type="ECO:0000256" key="3">
    <source>
        <dbReference type="ARBA" id="ARBA00022692"/>
    </source>
</evidence>
<dbReference type="GO" id="GO:0061024">
    <property type="term" value="P:membrane organization"/>
    <property type="evidence" value="ECO:0007669"/>
    <property type="project" value="TreeGrafter"/>
</dbReference>
<evidence type="ECO:0000256" key="7">
    <source>
        <dbReference type="SAM" id="Phobius"/>
    </source>
</evidence>
<dbReference type="Pfam" id="PF03661">
    <property type="entry name" value="TMEM33_Pom33"/>
    <property type="match status" value="1"/>
</dbReference>
<feature type="transmembrane region" description="Helical" evidence="7">
    <location>
        <begin position="110"/>
        <end position="136"/>
    </location>
</feature>
<dbReference type="STRING" id="1173061.A0A0J9XID1"/>
<gene>
    <name evidence="8" type="ORF">BN980_GECA16s01946g</name>
</gene>
<dbReference type="PANTHER" id="PTHR12703">
    <property type="entry name" value="TRANSMEMBRANE PROTEIN 33"/>
    <property type="match status" value="1"/>
</dbReference>
<comment type="similarity">
    <text evidence="2">Belongs to the PER33/POM33 family.</text>
</comment>
<dbReference type="GO" id="GO:0005783">
    <property type="term" value="C:endoplasmic reticulum"/>
    <property type="evidence" value="ECO:0007669"/>
    <property type="project" value="TreeGrafter"/>
</dbReference>
<evidence type="ECO:0000256" key="1">
    <source>
        <dbReference type="ARBA" id="ARBA00004141"/>
    </source>
</evidence>
<feature type="compositionally biased region" description="Polar residues" evidence="6">
    <location>
        <begin position="330"/>
        <end position="351"/>
    </location>
</feature>
<feature type="compositionally biased region" description="Basic and acidic residues" evidence="6">
    <location>
        <begin position="310"/>
        <end position="320"/>
    </location>
</feature>
<evidence type="ECO:0000313" key="8">
    <source>
        <dbReference type="EMBL" id="CDO56719.1"/>
    </source>
</evidence>
<name>A0A0J9XID1_GEOCN</name>
<dbReference type="Proteomes" id="UP000242525">
    <property type="component" value="Unassembled WGS sequence"/>
</dbReference>
<feature type="transmembrane region" description="Helical" evidence="7">
    <location>
        <begin position="68"/>
        <end position="90"/>
    </location>
</feature>
<keyword evidence="4 7" id="KW-1133">Transmembrane helix</keyword>
<proteinExistence type="inferred from homology"/>
<organism evidence="8 9">
    <name type="scientific">Geotrichum candidum</name>
    <name type="common">Oospora lactis</name>
    <name type="synonym">Dipodascus geotrichum</name>
    <dbReference type="NCBI Taxonomy" id="1173061"/>
    <lineage>
        <taxon>Eukaryota</taxon>
        <taxon>Fungi</taxon>
        <taxon>Dikarya</taxon>
        <taxon>Ascomycota</taxon>
        <taxon>Saccharomycotina</taxon>
        <taxon>Dipodascomycetes</taxon>
        <taxon>Dipodascales</taxon>
        <taxon>Dipodascaceae</taxon>
        <taxon>Geotrichum</taxon>
    </lineage>
</organism>
<feature type="compositionally biased region" description="Polar residues" evidence="6">
    <location>
        <begin position="374"/>
        <end position="383"/>
    </location>
</feature>
<evidence type="ECO:0000256" key="5">
    <source>
        <dbReference type="ARBA" id="ARBA00023136"/>
    </source>
</evidence>
<dbReference type="GO" id="GO:0016020">
    <property type="term" value="C:membrane"/>
    <property type="evidence" value="ECO:0007669"/>
    <property type="project" value="UniProtKB-SubCell"/>
</dbReference>
<dbReference type="EMBL" id="CCBN010000016">
    <property type="protein sequence ID" value="CDO56719.1"/>
    <property type="molecule type" value="Genomic_DNA"/>
</dbReference>